<protein>
    <submittedName>
        <fullName evidence="2">Oxidoreductase</fullName>
    </submittedName>
</protein>
<dbReference type="GO" id="GO:0016491">
    <property type="term" value="F:oxidoreductase activity"/>
    <property type="evidence" value="ECO:0007669"/>
    <property type="project" value="InterPro"/>
</dbReference>
<organism evidence="2 3">
    <name type="scientific">Paraburkholderia fungorum</name>
    <dbReference type="NCBI Taxonomy" id="134537"/>
    <lineage>
        <taxon>Bacteria</taxon>
        <taxon>Pseudomonadati</taxon>
        <taxon>Pseudomonadota</taxon>
        <taxon>Betaproteobacteria</taxon>
        <taxon>Burkholderiales</taxon>
        <taxon>Burkholderiaceae</taxon>
        <taxon>Paraburkholderia</taxon>
    </lineage>
</organism>
<name>A0A3R7EVN9_9BURK</name>
<gene>
    <name evidence="2" type="ORF">BCY88_17045</name>
</gene>
<dbReference type="PANTHER" id="PTHR43482">
    <property type="entry name" value="PROTEIN AST1-RELATED"/>
    <property type="match status" value="1"/>
</dbReference>
<sequence>MKAVRVTAPSANVDSLELNIATQPKPDVGSDECLVQVVSAGVNPSDVKAVLGAMPHAVWPRTPGREYAGVVLEGPADLVGKEVWGIGGELGIRRNGSHGHYLIVPTTGVRVKPASLTMEEAGSIGVPFTTAFEGLRRAGGAKKGDVLLVLGANGKVGQAAIQLATMAGAKVFGVERTRQAYQGHASGEVTMIDASSQQIDEVVRELTDGHGADIVYNTVGSPYFEQANKALATRGTQIFISTIDRAVPFDIFSFYRGQHTYVGVDTLAFDCIDNAQILDQLLPAFESGALKPFPIDRESVFSLDDAALAYQAVLRGSTNRVLLKP</sequence>
<dbReference type="PANTHER" id="PTHR43482:SF1">
    <property type="entry name" value="PROTEIN AST1-RELATED"/>
    <property type="match status" value="1"/>
</dbReference>
<comment type="caution">
    <text evidence="2">The sequence shown here is derived from an EMBL/GenBank/DDBJ whole genome shotgun (WGS) entry which is preliminary data.</text>
</comment>
<dbReference type="SMART" id="SM00829">
    <property type="entry name" value="PKS_ER"/>
    <property type="match status" value="1"/>
</dbReference>
<dbReference type="Proteomes" id="UP000283709">
    <property type="component" value="Unassembled WGS sequence"/>
</dbReference>
<dbReference type="EMBL" id="MCAS01000003">
    <property type="protein sequence ID" value="RKF49880.1"/>
    <property type="molecule type" value="Genomic_DNA"/>
</dbReference>
<dbReference type="PROSITE" id="PS50096">
    <property type="entry name" value="IQ"/>
    <property type="match status" value="1"/>
</dbReference>
<dbReference type="InterPro" id="IPR013149">
    <property type="entry name" value="ADH-like_C"/>
</dbReference>
<dbReference type="OrthoDB" id="9780520at2"/>
<evidence type="ECO:0000259" key="1">
    <source>
        <dbReference type="SMART" id="SM00829"/>
    </source>
</evidence>
<dbReference type="Gene3D" id="3.90.180.10">
    <property type="entry name" value="Medium-chain alcohol dehydrogenases, catalytic domain"/>
    <property type="match status" value="1"/>
</dbReference>
<dbReference type="InterPro" id="IPR011032">
    <property type="entry name" value="GroES-like_sf"/>
</dbReference>
<dbReference type="RefSeq" id="WP_120343173.1">
    <property type="nucleotide sequence ID" value="NZ_MCAS01000003.1"/>
</dbReference>
<dbReference type="InterPro" id="IPR052585">
    <property type="entry name" value="Lipid_raft_assoc_Zn_ADH"/>
</dbReference>
<dbReference type="InterPro" id="IPR013154">
    <property type="entry name" value="ADH-like_N"/>
</dbReference>
<feature type="domain" description="Enoyl reductase (ER)" evidence="1">
    <location>
        <begin position="11"/>
        <end position="323"/>
    </location>
</feature>
<evidence type="ECO:0000313" key="3">
    <source>
        <dbReference type="Proteomes" id="UP000283709"/>
    </source>
</evidence>
<dbReference type="Pfam" id="PF00107">
    <property type="entry name" value="ADH_zinc_N"/>
    <property type="match status" value="1"/>
</dbReference>
<accession>A0A3R7EVN9</accession>
<reference evidence="2 3" key="1">
    <citation type="submission" date="2016-07" db="EMBL/GenBank/DDBJ databases">
        <title>Genome analysis of Burkholderia fungorum ES3-20.</title>
        <authorList>
            <person name="Xu D."/>
            <person name="Yao R."/>
            <person name="Zheng S."/>
        </authorList>
    </citation>
    <scope>NUCLEOTIDE SEQUENCE [LARGE SCALE GENOMIC DNA]</scope>
    <source>
        <strain evidence="2 3">ES3-20</strain>
    </source>
</reference>
<evidence type="ECO:0000313" key="2">
    <source>
        <dbReference type="EMBL" id="RKF49880.1"/>
    </source>
</evidence>
<dbReference type="InterPro" id="IPR036291">
    <property type="entry name" value="NAD(P)-bd_dom_sf"/>
</dbReference>
<dbReference type="SUPFAM" id="SSF51735">
    <property type="entry name" value="NAD(P)-binding Rossmann-fold domains"/>
    <property type="match status" value="1"/>
</dbReference>
<proteinExistence type="predicted"/>
<dbReference type="Pfam" id="PF08240">
    <property type="entry name" value="ADH_N"/>
    <property type="match status" value="1"/>
</dbReference>
<dbReference type="InterPro" id="IPR020843">
    <property type="entry name" value="ER"/>
</dbReference>
<dbReference type="SUPFAM" id="SSF50129">
    <property type="entry name" value="GroES-like"/>
    <property type="match status" value="1"/>
</dbReference>
<dbReference type="Gene3D" id="3.40.50.720">
    <property type="entry name" value="NAD(P)-binding Rossmann-like Domain"/>
    <property type="match status" value="1"/>
</dbReference>
<dbReference type="AlphaFoldDB" id="A0A3R7EVN9"/>